<dbReference type="EMBL" id="HACA01014496">
    <property type="protein sequence ID" value="CDW31857.1"/>
    <property type="molecule type" value="Transcribed_RNA"/>
</dbReference>
<proteinExistence type="predicted"/>
<dbReference type="AlphaFoldDB" id="A0A0K2U1S0"/>
<protein>
    <submittedName>
        <fullName evidence="1">Uncharacterized protein</fullName>
    </submittedName>
</protein>
<reference evidence="1" key="1">
    <citation type="submission" date="2014-05" db="EMBL/GenBank/DDBJ databases">
        <authorList>
            <person name="Chronopoulou M."/>
        </authorList>
    </citation>
    <scope>NUCLEOTIDE SEQUENCE</scope>
    <source>
        <tissue evidence="1">Whole organism</tissue>
    </source>
</reference>
<name>A0A0K2U1S0_LEPSM</name>
<organism evidence="1">
    <name type="scientific">Lepeophtheirus salmonis</name>
    <name type="common">Salmon louse</name>
    <name type="synonym">Caligus salmonis</name>
    <dbReference type="NCBI Taxonomy" id="72036"/>
    <lineage>
        <taxon>Eukaryota</taxon>
        <taxon>Metazoa</taxon>
        <taxon>Ecdysozoa</taxon>
        <taxon>Arthropoda</taxon>
        <taxon>Crustacea</taxon>
        <taxon>Multicrustacea</taxon>
        <taxon>Hexanauplia</taxon>
        <taxon>Copepoda</taxon>
        <taxon>Siphonostomatoida</taxon>
        <taxon>Caligidae</taxon>
        <taxon>Lepeophtheirus</taxon>
    </lineage>
</organism>
<accession>A0A0K2U1S0</accession>
<sequence length="123" mass="14808">MREFAKFISIPLNMKLLLRDQYEAEKLFLSSTPRRTETRCDTIQCFRFEFKLYGLENRICDFFQAERIQYILKLKSLIDGMSLRFDLYIYIDSMGRRIRHVLCPCDCPLSSLKWKSSGYKTFF</sequence>
<evidence type="ECO:0000313" key="1">
    <source>
        <dbReference type="EMBL" id="CDW31857.1"/>
    </source>
</evidence>